<sequence>MTSEGQSRNGYQVEPQELTAQVAALTAINDRTSGLVTSAGRLAERLPMLGTAPPALHLAMRLREAAGQTGLAGEVTTADTGINGFHSALRETVTGYLERDSNTASTLRGIGGAHGIGAQDGMGVQGGMRVQDGIGGARE</sequence>
<evidence type="ECO:0000313" key="1">
    <source>
        <dbReference type="EMBL" id="GAA2785899.1"/>
    </source>
</evidence>
<comment type="caution">
    <text evidence="1">The sequence shown here is derived from an EMBL/GenBank/DDBJ whole genome shotgun (WGS) entry which is preliminary data.</text>
</comment>
<gene>
    <name evidence="1" type="ORF">GCM10010470_20150</name>
</gene>
<keyword evidence="2" id="KW-1185">Reference proteome</keyword>
<protein>
    <recommendedName>
        <fullName evidence="3">ESX-1 secretion-associated protein</fullName>
    </recommendedName>
</protein>
<dbReference type="Proteomes" id="UP001500979">
    <property type="component" value="Unassembled WGS sequence"/>
</dbReference>
<accession>A0ABN3VAU8</accession>
<evidence type="ECO:0000313" key="2">
    <source>
        <dbReference type="Proteomes" id="UP001500979"/>
    </source>
</evidence>
<evidence type="ECO:0008006" key="3">
    <source>
        <dbReference type="Google" id="ProtNLM"/>
    </source>
</evidence>
<dbReference type="EMBL" id="BAAAUX010000011">
    <property type="protein sequence ID" value="GAA2785899.1"/>
    <property type="molecule type" value="Genomic_DNA"/>
</dbReference>
<proteinExistence type="predicted"/>
<name>A0ABN3VAU8_9PSEU</name>
<organism evidence="1 2">
    <name type="scientific">Saccharopolyspora taberi</name>
    <dbReference type="NCBI Taxonomy" id="60895"/>
    <lineage>
        <taxon>Bacteria</taxon>
        <taxon>Bacillati</taxon>
        <taxon>Actinomycetota</taxon>
        <taxon>Actinomycetes</taxon>
        <taxon>Pseudonocardiales</taxon>
        <taxon>Pseudonocardiaceae</taxon>
        <taxon>Saccharopolyspora</taxon>
    </lineage>
</organism>
<reference evidence="1 2" key="1">
    <citation type="journal article" date="2019" name="Int. J. Syst. Evol. Microbiol.">
        <title>The Global Catalogue of Microorganisms (GCM) 10K type strain sequencing project: providing services to taxonomists for standard genome sequencing and annotation.</title>
        <authorList>
            <consortium name="The Broad Institute Genomics Platform"/>
            <consortium name="The Broad Institute Genome Sequencing Center for Infectious Disease"/>
            <person name="Wu L."/>
            <person name="Ma J."/>
        </authorList>
    </citation>
    <scope>NUCLEOTIDE SEQUENCE [LARGE SCALE GENOMIC DNA]</scope>
    <source>
        <strain evidence="1 2">JCM 9383</strain>
    </source>
</reference>